<evidence type="ECO:0000313" key="3">
    <source>
        <dbReference type="Proteomes" id="UP001143463"/>
    </source>
</evidence>
<comment type="caution">
    <text evidence="2">The sequence shown here is derived from an EMBL/GenBank/DDBJ whole genome shotgun (WGS) entry which is preliminary data.</text>
</comment>
<dbReference type="AlphaFoldDB" id="A0A9W6L982"/>
<dbReference type="Proteomes" id="UP001143463">
    <property type="component" value="Unassembled WGS sequence"/>
</dbReference>
<sequence>MPGPAPRIEPADGGHAPGMTGRDDHDETMTEQVLKEATTTGAPGDEPDTAPEEPQGAAFPRGGADEADSAGAHEDKDR</sequence>
<reference evidence="2" key="2">
    <citation type="submission" date="2023-01" db="EMBL/GenBank/DDBJ databases">
        <authorList>
            <person name="Sun Q."/>
            <person name="Evtushenko L."/>
        </authorList>
    </citation>
    <scope>NUCLEOTIDE SEQUENCE</scope>
    <source>
        <strain evidence="2">VKM Ac-1069</strain>
    </source>
</reference>
<accession>A0A9W6L982</accession>
<organism evidence="2 3">
    <name type="scientific">Pseudonocardia halophobica</name>
    <dbReference type="NCBI Taxonomy" id="29401"/>
    <lineage>
        <taxon>Bacteria</taxon>
        <taxon>Bacillati</taxon>
        <taxon>Actinomycetota</taxon>
        <taxon>Actinomycetes</taxon>
        <taxon>Pseudonocardiales</taxon>
        <taxon>Pseudonocardiaceae</taxon>
        <taxon>Pseudonocardia</taxon>
    </lineage>
</organism>
<gene>
    <name evidence="2" type="ORF">GCM10017577_54760</name>
</gene>
<proteinExistence type="predicted"/>
<keyword evidence="3" id="KW-1185">Reference proteome</keyword>
<feature type="region of interest" description="Disordered" evidence="1">
    <location>
        <begin position="1"/>
        <end position="78"/>
    </location>
</feature>
<protein>
    <submittedName>
        <fullName evidence="2">Uncharacterized protein</fullName>
    </submittedName>
</protein>
<reference evidence="2" key="1">
    <citation type="journal article" date="2014" name="Int. J. Syst. Evol. Microbiol.">
        <title>Complete genome sequence of Corynebacterium casei LMG S-19264T (=DSM 44701T), isolated from a smear-ripened cheese.</title>
        <authorList>
            <consortium name="US DOE Joint Genome Institute (JGI-PGF)"/>
            <person name="Walter F."/>
            <person name="Albersmeier A."/>
            <person name="Kalinowski J."/>
            <person name="Ruckert C."/>
        </authorList>
    </citation>
    <scope>NUCLEOTIDE SEQUENCE</scope>
    <source>
        <strain evidence="2">VKM Ac-1069</strain>
    </source>
</reference>
<evidence type="ECO:0000313" key="2">
    <source>
        <dbReference type="EMBL" id="GLL14329.1"/>
    </source>
</evidence>
<dbReference type="EMBL" id="BSFQ01000031">
    <property type="protein sequence ID" value="GLL14329.1"/>
    <property type="molecule type" value="Genomic_DNA"/>
</dbReference>
<name>A0A9W6L982_9PSEU</name>
<evidence type="ECO:0000256" key="1">
    <source>
        <dbReference type="SAM" id="MobiDB-lite"/>
    </source>
</evidence>